<feature type="binding site" evidence="5">
    <location>
        <position position="76"/>
    </location>
    <ligand>
        <name>Fe cation</name>
        <dbReference type="ChEBI" id="CHEBI:24875"/>
        <label>2</label>
    </ligand>
</feature>
<dbReference type="InterPro" id="IPR026575">
    <property type="entry name" value="GpdQ/CpdA-like"/>
</dbReference>
<feature type="binding site" evidence="5">
    <location>
        <position position="36"/>
    </location>
    <ligand>
        <name>AMP</name>
        <dbReference type="ChEBI" id="CHEBI:456215"/>
    </ligand>
</feature>
<keyword evidence="2 5" id="KW-0378">Hydrolase</keyword>
<evidence type="ECO:0000256" key="2">
    <source>
        <dbReference type="ARBA" id="ARBA00022801"/>
    </source>
</evidence>
<feature type="binding site" evidence="5">
    <location>
        <position position="76"/>
    </location>
    <ligand>
        <name>AMP</name>
        <dbReference type="ChEBI" id="CHEBI:456215"/>
    </ligand>
</feature>
<organism evidence="7 8">
    <name type="scientific">Grimontia celer</name>
    <dbReference type="NCBI Taxonomy" id="1796497"/>
    <lineage>
        <taxon>Bacteria</taxon>
        <taxon>Pseudomonadati</taxon>
        <taxon>Pseudomonadota</taxon>
        <taxon>Gammaproteobacteria</taxon>
        <taxon>Vibrionales</taxon>
        <taxon>Vibrionaceae</taxon>
        <taxon>Grimontia</taxon>
    </lineage>
</organism>
<dbReference type="HAMAP" id="MF_00905">
    <property type="entry name" value="cAMP_phosphodiest_CpdA"/>
    <property type="match status" value="1"/>
</dbReference>
<dbReference type="InterPro" id="IPR029052">
    <property type="entry name" value="Metallo-depent_PP-like"/>
</dbReference>
<dbReference type="AlphaFoldDB" id="A0A128FAV0"/>
<evidence type="ECO:0000256" key="1">
    <source>
        <dbReference type="ARBA" id="ARBA00022723"/>
    </source>
</evidence>
<dbReference type="Pfam" id="PF00149">
    <property type="entry name" value="Metallophos"/>
    <property type="match status" value="1"/>
</dbReference>
<evidence type="ECO:0000259" key="6">
    <source>
        <dbReference type="Pfam" id="PF00149"/>
    </source>
</evidence>
<dbReference type="STRING" id="1796497.GCE9029_04090"/>
<accession>A0A128FAV0</accession>
<comment type="cofactor">
    <cofactor evidence="5">
        <name>Fe(2+)</name>
        <dbReference type="ChEBI" id="CHEBI:29033"/>
    </cofactor>
    <text evidence="5">Binds 2 Fe(2+) ions per subunit.</text>
</comment>
<evidence type="ECO:0000313" key="7">
    <source>
        <dbReference type="EMBL" id="CZF83929.1"/>
    </source>
</evidence>
<keyword evidence="3 5" id="KW-0408">Iron</keyword>
<feature type="binding site" evidence="5">
    <location>
        <position position="36"/>
    </location>
    <ligand>
        <name>Fe cation</name>
        <dbReference type="ChEBI" id="CHEBI:24875"/>
        <label>1</label>
    </ligand>
</feature>
<feature type="binding site" evidence="5">
    <location>
        <position position="215"/>
    </location>
    <ligand>
        <name>Fe cation</name>
        <dbReference type="ChEBI" id="CHEBI:24875"/>
        <label>2</label>
    </ligand>
</feature>
<keyword evidence="1 5" id="KW-0479">Metal-binding</keyword>
<feature type="binding site" evidence="5">
    <location>
        <position position="176"/>
    </location>
    <ligand>
        <name>Fe cation</name>
        <dbReference type="ChEBI" id="CHEBI:24875"/>
        <label>2</label>
    </ligand>
</feature>
<proteinExistence type="inferred from homology"/>
<dbReference type="GO" id="GO:0004115">
    <property type="term" value="F:3',5'-cyclic-AMP phosphodiesterase activity"/>
    <property type="evidence" value="ECO:0007669"/>
    <property type="project" value="UniProtKB-UniRule"/>
</dbReference>
<keyword evidence="8" id="KW-1185">Reference proteome</keyword>
<evidence type="ECO:0000256" key="4">
    <source>
        <dbReference type="ARBA" id="ARBA00025742"/>
    </source>
</evidence>
<feature type="domain" description="Calcineurin-like phosphoesterase" evidence="6">
    <location>
        <begin position="28"/>
        <end position="218"/>
    </location>
</feature>
<evidence type="ECO:0000256" key="3">
    <source>
        <dbReference type="ARBA" id="ARBA00023004"/>
    </source>
</evidence>
<keyword evidence="5" id="KW-0114">cAMP</keyword>
<sequence length="287" mass="32318">MHERVFTIRVFKTLRISHLPSQHSQTVRLLQITDTHLFADPYGCLLGVNTAASFQAVVGEIQSSQVEFDAIIATGDISQDHTAESYQRFVDGIAHWSQPCFWLPGNHDYQQEMHSILAQSTLQRCDSVLVGEHWQLVVLDSQVKGVPHGRLSDEQLSLLDIALSTNKDRHTLVLLHHHPLPAGSAWLDQHQLHNQEDFWAVVEKHNNVKGVVCGHIHQALDTEHKGRRVMAAPSTCIQFKPDSDDFALDSTNPGWREIELHQDGTIITHVGRLKGTEFQPDMNSTGY</sequence>
<comment type="catalytic activity">
    <reaction evidence="5">
        <text>3',5'-cyclic AMP + H2O = AMP + H(+)</text>
        <dbReference type="Rhea" id="RHEA:25277"/>
        <dbReference type="ChEBI" id="CHEBI:15377"/>
        <dbReference type="ChEBI" id="CHEBI:15378"/>
        <dbReference type="ChEBI" id="CHEBI:58165"/>
        <dbReference type="ChEBI" id="CHEBI:456215"/>
        <dbReference type="EC" id="3.1.4.53"/>
    </reaction>
</comment>
<name>A0A128FAV0_9GAMM</name>
<dbReference type="PANTHER" id="PTHR42988">
    <property type="entry name" value="PHOSPHOHYDROLASE"/>
    <property type="match status" value="1"/>
</dbReference>
<dbReference type="InterPro" id="IPR004843">
    <property type="entry name" value="Calcineurin-like_PHP"/>
</dbReference>
<dbReference type="PANTHER" id="PTHR42988:SF2">
    <property type="entry name" value="CYCLIC NUCLEOTIDE PHOSPHODIESTERASE CBUA0032-RELATED"/>
    <property type="match status" value="1"/>
</dbReference>
<dbReference type="NCBIfam" id="NF008359">
    <property type="entry name" value="PRK11148.1"/>
    <property type="match status" value="1"/>
</dbReference>
<dbReference type="SUPFAM" id="SSF56300">
    <property type="entry name" value="Metallo-dependent phosphatases"/>
    <property type="match status" value="1"/>
</dbReference>
<dbReference type="GO" id="GO:0000166">
    <property type="term" value="F:nucleotide binding"/>
    <property type="evidence" value="ECO:0007669"/>
    <property type="project" value="UniProtKB-UniRule"/>
</dbReference>
<comment type="function">
    <text evidence="5">Hydrolyzes cAMP to 5'-AMP. Plays an important regulatory role in modulating the intracellular concentration of cAMP, thereby influencing cAMP-dependent processes.</text>
</comment>
<dbReference type="EMBL" id="FIZX01000004">
    <property type="protein sequence ID" value="CZF83929.1"/>
    <property type="molecule type" value="Genomic_DNA"/>
</dbReference>
<dbReference type="GO" id="GO:0046872">
    <property type="term" value="F:metal ion binding"/>
    <property type="evidence" value="ECO:0007669"/>
    <property type="project" value="UniProtKB-UniRule"/>
</dbReference>
<dbReference type="EC" id="3.1.4.53" evidence="5"/>
<feature type="binding site" evidence="5">
    <location>
        <begin position="106"/>
        <end position="107"/>
    </location>
    <ligand>
        <name>AMP</name>
        <dbReference type="ChEBI" id="CHEBI:456215"/>
    </ligand>
</feature>
<feature type="binding site" evidence="5">
    <location>
        <position position="76"/>
    </location>
    <ligand>
        <name>Fe cation</name>
        <dbReference type="ChEBI" id="CHEBI:24875"/>
        <label>1</label>
    </ligand>
</feature>
<dbReference type="CDD" id="cd07402">
    <property type="entry name" value="MPP_GpdQ"/>
    <property type="match status" value="1"/>
</dbReference>
<evidence type="ECO:0000313" key="8">
    <source>
        <dbReference type="Proteomes" id="UP000071641"/>
    </source>
</evidence>
<keyword evidence="5" id="KW-0547">Nucleotide-binding</keyword>
<feature type="binding site" evidence="5">
    <location>
        <position position="34"/>
    </location>
    <ligand>
        <name>Fe cation</name>
        <dbReference type="ChEBI" id="CHEBI:24875"/>
        <label>1</label>
    </ligand>
</feature>
<feature type="binding site" evidence="5">
    <location>
        <position position="217"/>
    </location>
    <ligand>
        <name>Fe cation</name>
        <dbReference type="ChEBI" id="CHEBI:24875"/>
        <label>1</label>
    </ligand>
</feature>
<protein>
    <recommendedName>
        <fullName evidence="5">3',5'-cyclic adenosine monophosphate phosphodiesterase CpdA</fullName>
        <shortName evidence="5">3',5'-cyclic AMP phosphodiesterase</shortName>
        <shortName evidence="5">cAMP phosphodiesterase</shortName>
        <ecNumber evidence="5">3.1.4.53</ecNumber>
    </recommendedName>
</protein>
<reference evidence="8" key="1">
    <citation type="submission" date="2016-02" db="EMBL/GenBank/DDBJ databases">
        <authorList>
            <person name="Rodrigo-Torres Lidia"/>
            <person name="Arahal R.David."/>
        </authorList>
    </citation>
    <scope>NUCLEOTIDE SEQUENCE [LARGE SCALE GENOMIC DNA]</scope>
    <source>
        <strain evidence="8">CECT 9029</strain>
    </source>
</reference>
<dbReference type="InterPro" id="IPR050884">
    <property type="entry name" value="CNP_phosphodiesterase-III"/>
</dbReference>
<comment type="similarity">
    <text evidence="4 5">Belongs to the cyclic nucleotide phosphodiesterase class-III family.</text>
</comment>
<feature type="binding site" evidence="5">
    <location>
        <position position="106"/>
    </location>
    <ligand>
        <name>Fe cation</name>
        <dbReference type="ChEBI" id="CHEBI:24875"/>
        <label>2</label>
    </ligand>
</feature>
<dbReference type="Proteomes" id="UP000071641">
    <property type="component" value="Unassembled WGS sequence"/>
</dbReference>
<feature type="binding site" evidence="5">
    <location>
        <position position="217"/>
    </location>
    <ligand>
        <name>AMP</name>
        <dbReference type="ChEBI" id="CHEBI:456215"/>
    </ligand>
</feature>
<dbReference type="Gene3D" id="3.60.21.10">
    <property type="match status" value="1"/>
</dbReference>
<dbReference type="InterPro" id="IPR046379">
    <property type="entry name" value="cAMP_phosphodiest_CpdA"/>
</dbReference>
<gene>
    <name evidence="7" type="primary">cpdA_2</name>
    <name evidence="5" type="synonym">cpdA</name>
    <name evidence="7" type="ORF">GCE9029_04090</name>
</gene>
<evidence type="ECO:0000256" key="5">
    <source>
        <dbReference type="HAMAP-Rule" id="MF_00905"/>
    </source>
</evidence>